<accession>A0A8S4SDF5</accession>
<keyword evidence="2" id="KW-0597">Phosphoprotein</keyword>
<organism evidence="4 5">
    <name type="scientific">Pararge aegeria aegeria</name>
    <dbReference type="NCBI Taxonomy" id="348720"/>
    <lineage>
        <taxon>Eukaryota</taxon>
        <taxon>Metazoa</taxon>
        <taxon>Ecdysozoa</taxon>
        <taxon>Arthropoda</taxon>
        <taxon>Hexapoda</taxon>
        <taxon>Insecta</taxon>
        <taxon>Pterygota</taxon>
        <taxon>Neoptera</taxon>
        <taxon>Endopterygota</taxon>
        <taxon>Lepidoptera</taxon>
        <taxon>Glossata</taxon>
        <taxon>Ditrysia</taxon>
        <taxon>Papilionoidea</taxon>
        <taxon>Nymphalidae</taxon>
        <taxon>Satyrinae</taxon>
        <taxon>Satyrini</taxon>
        <taxon>Parargina</taxon>
        <taxon>Pararge</taxon>
    </lineage>
</organism>
<dbReference type="GO" id="GO:0032027">
    <property type="term" value="F:myosin light chain binding"/>
    <property type="evidence" value="ECO:0007669"/>
    <property type="project" value="InterPro"/>
</dbReference>
<feature type="non-terminal residue" evidence="4">
    <location>
        <position position="76"/>
    </location>
</feature>
<dbReference type="AlphaFoldDB" id="A0A8S4SDF5"/>
<sequence>MPKLIELTIEIEVQKVSCPGVWLCQDGRVSLTIFALGTSYQTCYLPPSFPLAFRDVFYFRKRFQESCALNNICCLL</sequence>
<comment type="caution">
    <text evidence="4">The sequence shown here is derived from an EMBL/GenBank/DDBJ whole genome shotgun (WGS) entry which is preliminary data.</text>
</comment>
<dbReference type="EMBL" id="CAKXAJ010026000">
    <property type="protein sequence ID" value="CAH2249909.1"/>
    <property type="molecule type" value="Genomic_DNA"/>
</dbReference>
<dbReference type="Proteomes" id="UP000838756">
    <property type="component" value="Unassembled WGS sequence"/>
</dbReference>
<feature type="non-terminal residue" evidence="4">
    <location>
        <position position="1"/>
    </location>
</feature>
<comment type="similarity">
    <text evidence="1">Belongs to the SPATA6 family.</text>
</comment>
<evidence type="ECO:0000256" key="2">
    <source>
        <dbReference type="ARBA" id="ARBA00022553"/>
    </source>
</evidence>
<feature type="domain" description="Spermatogenesis-associated protein 6 N-terminal" evidence="3">
    <location>
        <begin position="9"/>
        <end position="73"/>
    </location>
</feature>
<name>A0A8S4SDF5_9NEOP</name>
<evidence type="ECO:0000259" key="3">
    <source>
        <dbReference type="Pfam" id="PF14909"/>
    </source>
</evidence>
<dbReference type="Pfam" id="PF14909">
    <property type="entry name" value="SPATA6"/>
    <property type="match status" value="1"/>
</dbReference>
<dbReference type="GO" id="GO:0120212">
    <property type="term" value="C:sperm head-tail coupling apparatus"/>
    <property type="evidence" value="ECO:0007669"/>
    <property type="project" value="InterPro"/>
</dbReference>
<evidence type="ECO:0000313" key="5">
    <source>
        <dbReference type="Proteomes" id="UP000838756"/>
    </source>
</evidence>
<dbReference type="PANTHER" id="PTHR16435:SF6">
    <property type="entry name" value="IP09370P"/>
    <property type="match status" value="1"/>
</dbReference>
<dbReference type="InterPro" id="IPR042769">
    <property type="entry name" value="SPATA6_fam"/>
</dbReference>
<dbReference type="OrthoDB" id="5963614at2759"/>
<dbReference type="PANTHER" id="PTHR16435">
    <property type="entry name" value="SPERMATOGENESIS-ASSOCIATED PROTEIN 6 SPATA6"/>
    <property type="match status" value="1"/>
</dbReference>
<protein>
    <submittedName>
        <fullName evidence="4">Jg834 protein</fullName>
    </submittedName>
</protein>
<gene>
    <name evidence="4" type="primary">jg834</name>
    <name evidence="4" type="ORF">PAEG_LOCUS21985</name>
</gene>
<reference evidence="4" key="1">
    <citation type="submission" date="2022-03" db="EMBL/GenBank/DDBJ databases">
        <authorList>
            <person name="Lindestad O."/>
        </authorList>
    </citation>
    <scope>NUCLEOTIDE SEQUENCE</scope>
</reference>
<keyword evidence="5" id="KW-1185">Reference proteome</keyword>
<evidence type="ECO:0000256" key="1">
    <source>
        <dbReference type="ARBA" id="ARBA00006215"/>
    </source>
</evidence>
<dbReference type="GO" id="GO:0007283">
    <property type="term" value="P:spermatogenesis"/>
    <property type="evidence" value="ECO:0007669"/>
    <property type="project" value="InterPro"/>
</dbReference>
<proteinExistence type="inferred from homology"/>
<dbReference type="InterPro" id="IPR032732">
    <property type="entry name" value="SPATA6_N"/>
</dbReference>
<evidence type="ECO:0000313" key="4">
    <source>
        <dbReference type="EMBL" id="CAH2249909.1"/>
    </source>
</evidence>